<gene>
    <name evidence="2" type="ORF">B0H66DRAFT_549917</name>
</gene>
<protein>
    <submittedName>
        <fullName evidence="2">Acyl-CoA N-acyltransferase</fullName>
    </submittedName>
</protein>
<dbReference type="PROSITE" id="PS51186">
    <property type="entry name" value="GNAT"/>
    <property type="match status" value="1"/>
</dbReference>
<dbReference type="InterPro" id="IPR016181">
    <property type="entry name" value="Acyl_CoA_acyltransferase"/>
</dbReference>
<comment type="caution">
    <text evidence="2">The sequence shown here is derived from an EMBL/GenBank/DDBJ whole genome shotgun (WGS) entry which is preliminary data.</text>
</comment>
<reference evidence="2" key="2">
    <citation type="submission" date="2023-06" db="EMBL/GenBank/DDBJ databases">
        <authorList>
            <consortium name="Lawrence Berkeley National Laboratory"/>
            <person name="Haridas S."/>
            <person name="Hensen N."/>
            <person name="Bonometti L."/>
            <person name="Westerberg I."/>
            <person name="Brannstrom I.O."/>
            <person name="Guillou S."/>
            <person name="Cros-Aarteil S."/>
            <person name="Calhoun S."/>
            <person name="Kuo A."/>
            <person name="Mondo S."/>
            <person name="Pangilinan J."/>
            <person name="Riley R."/>
            <person name="Labutti K."/>
            <person name="Andreopoulos B."/>
            <person name="Lipzen A."/>
            <person name="Chen C."/>
            <person name="Yanf M."/>
            <person name="Daum C."/>
            <person name="Ng V."/>
            <person name="Clum A."/>
            <person name="Steindorff A."/>
            <person name="Ohm R."/>
            <person name="Martin F."/>
            <person name="Silar P."/>
            <person name="Natvig D."/>
            <person name="Lalanne C."/>
            <person name="Gautier V."/>
            <person name="Ament-Velasquez S.L."/>
            <person name="Kruys A."/>
            <person name="Hutchinson M.I."/>
            <person name="Powell A.J."/>
            <person name="Barry K."/>
            <person name="Miller A.N."/>
            <person name="Grigoriev I.V."/>
            <person name="Debuchy R."/>
            <person name="Gladieux P."/>
            <person name="Thoren M.H."/>
            <person name="Johannesson H."/>
        </authorList>
    </citation>
    <scope>NUCLEOTIDE SEQUENCE</scope>
    <source>
        <strain evidence="2">CBS 118394</strain>
    </source>
</reference>
<dbReference type="EMBL" id="JAUEDM010000002">
    <property type="protein sequence ID" value="KAK3326008.1"/>
    <property type="molecule type" value="Genomic_DNA"/>
</dbReference>
<dbReference type="GO" id="GO:0016747">
    <property type="term" value="F:acyltransferase activity, transferring groups other than amino-acyl groups"/>
    <property type="evidence" value="ECO:0007669"/>
    <property type="project" value="InterPro"/>
</dbReference>
<dbReference type="Proteomes" id="UP001283341">
    <property type="component" value="Unassembled WGS sequence"/>
</dbReference>
<dbReference type="PANTHER" id="PTHR42791">
    <property type="entry name" value="GNAT FAMILY ACETYLTRANSFERASE"/>
    <property type="match status" value="1"/>
</dbReference>
<reference evidence="2" key="1">
    <citation type="journal article" date="2023" name="Mol. Phylogenet. Evol.">
        <title>Genome-scale phylogeny and comparative genomics of the fungal order Sordariales.</title>
        <authorList>
            <person name="Hensen N."/>
            <person name="Bonometti L."/>
            <person name="Westerberg I."/>
            <person name="Brannstrom I.O."/>
            <person name="Guillou S."/>
            <person name="Cros-Aarteil S."/>
            <person name="Calhoun S."/>
            <person name="Haridas S."/>
            <person name="Kuo A."/>
            <person name="Mondo S."/>
            <person name="Pangilinan J."/>
            <person name="Riley R."/>
            <person name="LaButti K."/>
            <person name="Andreopoulos B."/>
            <person name="Lipzen A."/>
            <person name="Chen C."/>
            <person name="Yan M."/>
            <person name="Daum C."/>
            <person name="Ng V."/>
            <person name="Clum A."/>
            <person name="Steindorff A."/>
            <person name="Ohm R.A."/>
            <person name="Martin F."/>
            <person name="Silar P."/>
            <person name="Natvig D.O."/>
            <person name="Lalanne C."/>
            <person name="Gautier V."/>
            <person name="Ament-Velasquez S.L."/>
            <person name="Kruys A."/>
            <person name="Hutchinson M.I."/>
            <person name="Powell A.J."/>
            <person name="Barry K."/>
            <person name="Miller A.N."/>
            <person name="Grigoriev I.V."/>
            <person name="Debuchy R."/>
            <person name="Gladieux P."/>
            <person name="Hiltunen Thoren M."/>
            <person name="Johannesson H."/>
        </authorList>
    </citation>
    <scope>NUCLEOTIDE SEQUENCE</scope>
    <source>
        <strain evidence="2">CBS 118394</strain>
    </source>
</reference>
<dbReference type="SUPFAM" id="SSF55729">
    <property type="entry name" value="Acyl-CoA N-acyltransferases (Nat)"/>
    <property type="match status" value="1"/>
</dbReference>
<organism evidence="2 3">
    <name type="scientific">Apodospora peruviana</name>
    <dbReference type="NCBI Taxonomy" id="516989"/>
    <lineage>
        <taxon>Eukaryota</taxon>
        <taxon>Fungi</taxon>
        <taxon>Dikarya</taxon>
        <taxon>Ascomycota</taxon>
        <taxon>Pezizomycotina</taxon>
        <taxon>Sordariomycetes</taxon>
        <taxon>Sordariomycetidae</taxon>
        <taxon>Sordariales</taxon>
        <taxon>Lasiosphaeriaceae</taxon>
        <taxon>Apodospora</taxon>
    </lineage>
</organism>
<dbReference type="AlphaFoldDB" id="A0AAE0IIW2"/>
<dbReference type="PANTHER" id="PTHR42791:SF17">
    <property type="entry name" value="ACETYLTRANSFERASE, GNAT FAMILY FAMILY (AFU_ORTHOLOGUE AFUA_8G05690)"/>
    <property type="match status" value="1"/>
</dbReference>
<sequence length="237" mass="26275">MSFQIRSGTAADIDEFVSIVFSACESNLMHSVIIPHSVPSSPDFWRAGFVEDFESSHHTNPNITAYFLVVEDVSVSPVLAVGFAKWSALTKDAKIPPPPPHGAYPAEQDIAVEFFGTMHRKHEEIMGGKEHWCLELIATRPGFCGQGVGSMLVRWGCERADADEVLAYLDASPAGRGLYEKFGFCEVNKVRFLEDRGDGYEQCCMVRGPTGEGGYSLMRRSEESAQRSSWAILQIFR</sequence>
<evidence type="ECO:0000313" key="3">
    <source>
        <dbReference type="Proteomes" id="UP001283341"/>
    </source>
</evidence>
<evidence type="ECO:0000259" key="1">
    <source>
        <dbReference type="PROSITE" id="PS51186"/>
    </source>
</evidence>
<accession>A0AAE0IIW2</accession>
<evidence type="ECO:0000313" key="2">
    <source>
        <dbReference type="EMBL" id="KAK3326008.1"/>
    </source>
</evidence>
<name>A0AAE0IIW2_9PEZI</name>
<proteinExistence type="predicted"/>
<dbReference type="InterPro" id="IPR052523">
    <property type="entry name" value="Trichothecene_AcTrans"/>
</dbReference>
<dbReference type="Gene3D" id="3.40.630.30">
    <property type="match status" value="1"/>
</dbReference>
<feature type="domain" description="N-acetyltransferase" evidence="1">
    <location>
        <begin position="73"/>
        <end position="207"/>
    </location>
</feature>
<dbReference type="InterPro" id="IPR000182">
    <property type="entry name" value="GNAT_dom"/>
</dbReference>
<keyword evidence="3" id="KW-1185">Reference proteome</keyword>
<dbReference type="Pfam" id="PF13508">
    <property type="entry name" value="Acetyltransf_7"/>
    <property type="match status" value="1"/>
</dbReference>